<protein>
    <submittedName>
        <fullName evidence="1">Uncharacterized protein</fullName>
    </submittedName>
</protein>
<reference evidence="1" key="1">
    <citation type="submission" date="2019-06" db="EMBL/GenBank/DDBJ databases">
        <title>Complete genome sequence of Methanobrevibacter arboriphilus strain SA.</title>
        <authorList>
            <person name="Asakawa S."/>
        </authorList>
    </citation>
    <scope>NUCLEOTIDE SEQUENCE</scope>
    <source>
        <strain evidence="1">SA</strain>
    </source>
</reference>
<gene>
    <name evidence="1" type="ORF">MarbSA_11260</name>
</gene>
<accession>A0ACA8R441</accession>
<evidence type="ECO:0000313" key="2">
    <source>
        <dbReference type="Proteomes" id="UP000825015"/>
    </source>
</evidence>
<sequence>MNLENLRGTRKMKNYYSLVRIFILFSFIILFSLSLTCVTSADFGDIREAIADTDPGKTITLQNTTYVGNGSQIPITKSITIQGPNGQYATLDAKGESRIMRTGNNTVVTFRRIIFKNGFLEGTGAGSAIRAGGQVIIENCTFLNNQGESGTAVFLSPDADNSRINNCIFKGNKGIYAGEDDWVEGAAIDVHAGHVNITNSIFENNQALDTGGAINFAIQSVGSQLINCNFTNNTAPTGGAIKIINTDILIRNCKFTSNTANSGSAINIRDSKVRLENSTFIFNSATNNGGAIYNDLSNTSRNGYLNISSSNFIDNNAVNGGAIFSKNILNIKNSNFTNNHATNNGGVIYSSNITMLLNTSSLVNNSATNGGGIYSSHSNITANYNYIANNNGNKYVYITGSSTFIDLSYNWWGDNNNPLINHVTNTSSVVLSDYYTVNVKLVSLNGDLATFNYFLTLKNSEISLGSDYLPAFYGDYYNGTNHTRFQANTQKTITTSLNGDKLFKVSVDDFVGYLVVFVNDIYGDDFYSGDSWESSLKSLKKAVNLVIDGGYVYIASSVYNGVNNTNILIDKDLNIIGVNDNEGCVVFDGENKFSIFKILNADVKINNITFINGNSDNGGVIYSDNSNLTIKNTNFLNNTAINYGGAIAINGGGYFNLSNIKFSNNHATYGAGIYLKNTNNFNLYSSVFENNTGGIGQSIYLDKDNNGFNVSYSLFLDNGNNIVFSNGSNTGYFDYNWWGDNNYTNHTNLKVNTYYTATFTTNRTVNTVVGDNCTIFYSFHLNNTINKGNINLLPDFNVSLYYNDIFLDSLNVKEDKTFKFLLKHVYNNLSIFTNNRVFFLEYLVGKGKLEIENLTILVDKINYADNITLKIDLKDNFTGKLNITLKTANSTDNDILTREISFINGVGYFDYVITLLTNVLFDIQGTNNVDYNDTDNISTWGVVKYYLNISNIIIQNFNYGDDLNINIDLYLSSLNPNIAQVFNVTVNGETREINFINNYGVWVHRVTQAGTVKFNINLEEDDYYYSANKNTNKFFNCTFYIDSVNGNNSNIGTSPDKAFKDFKHALNLLISGGTIYALNGTYTGGNNTNITIRKDVNLYGLDNIIFTTKNNNIRVFTVENGLLYITNIIFSGINFNGDGGAIYTTNKGRIEIIDSKFINNNIDGNGIIYLNSTGSLINRTEFINNAAFNGGAIFIEGDNNIIVSSSFVDNTAEYNGGAISITGDNNIIGYTRFFNNTDNTLKQVYNAGYGSNLSFNWWGDNFNPLSAHINNTGSINSLNYYKVLFKDLGNGLFSYQLATDYGNSEGVSNFLSFNGSFKDKMSPISDLFKANTDLKEILVNGSLGFVMFNVDNWNNMMIFVNGTGGSDTNNGTDWIIAVKTIKRALELVVDEGTIYIAGNITYKSLANLNQTIAKNITIIGASSYSGGAIILDGEKNPDINVFTIIDSIVTLKELVFRNINGTAINILDSYLELLKCDFTNSTSFNGLIRLNNSYIELNDTKFNLIDGKVINSFKSDLKFNNSLFTDIKTNNGIIHGFNTDLIFNNTKFTNINGKNSIICVDIGNINAFNLNFINNNISAFYLNNSDLNIQNSLFENISLNNSDIGLIHVVNGNLTVNNTVFKTIKNGLVLYLNNSKLILTSSNFINNDLKGNNLIYSTNSELKFNRVNFVSDTTNNNLIFTNNSNLYMNSCIFENIVVDGSVIFNTHSSSNFNNVTFSNITLIDGNIVSDLDGDMSFNNSIFQNITNGTLLYTNNSSFNIENSRFKKLKGNLRVVESVNSNLNVTNLIFEEINSTANLFYVIGGDLSFKNPVFEGIVFENDSFLFYTNNSNVNIDNFVFNSTIKGKLINVHGGIVNINNSAFKSFSNSNIISNNGELSIINCNFTDIHVNGVIYNNGVLNIVDSLFKDISSNETVIFNNGFLVVSGSVFDNIVSGGDGGVIYSTNTLNIVFSNFTNISSFNGGVIFLLGQSNISKSIFINNRATGNGGVICTNGTSGNLNIVATIFESNNAENGGALFLTLPTTITTSTFKNNIATSNGGAIYSTNHFTIVSGIISRCNATYGSGIYNTGFLNLSSFSFINNNAVIFSIEVESPSFATENERFIITSFIISGDNLLNAIYTTNNNFITDRGSFEVLNRLIGVNIQLKFEDNEYSSITGSDGIAIFIVVASGGNPTMKYTAYIISNGNVKKTSEIKKISLKTITNKLKTINSIVTKKNKKNKKITYTYKNNAIKTIKEAESAKKSLSGSQKKKLNKLISDTKKAINKIQVDYDAYIKSLNKSISKKTVFADKAKKKADKDKTANLLNDISNDKVLKPTKKKSLKSKANDLITKVNNIPVKSLHDNYNKQINNIKTAVSGLRTFSSNKTKNDYISKLKTINSNIDNDVYLTKNEKTKLKNLYSNVSTKINSILVQLSPPAPNITYDGDLKIVISWSDLVKAKVDEIIITAMVVSKKNITVNYLNYYYELINNDISDLNYSNNKYMGYEVGERNITVDDVVQWVLLSNNSLKEQYKWYYQNSTTYKFFTGTKNVVIYDKDNNIVSNTTTYGESYNNSSHQVLREDFSMYVLPSEFCEADNPEIINLANSIKKNTTDKSDKSVANAILNWVQTHIKYQLYSNTLYGALGTLHSKLGNCVDQASLTIALLRAVNIPAKYVSKQAIFENAQLGHAWPEIYLASYNSIQHPDYWVCAQPTSNIAYDLGTHASKEKEGDWCTVTPYNNSFFEGANYNFYKLIKIDGKWCIAIQDVLINETWIPYWK</sequence>
<keyword evidence="2" id="KW-1185">Reference proteome</keyword>
<dbReference type="Proteomes" id="UP000825015">
    <property type="component" value="Chromosome"/>
</dbReference>
<name>A0ACA8R441_METAZ</name>
<proteinExistence type="predicted"/>
<dbReference type="EMBL" id="AP019779">
    <property type="protein sequence ID" value="BBL62086.1"/>
    <property type="molecule type" value="Genomic_DNA"/>
</dbReference>
<evidence type="ECO:0000313" key="1">
    <source>
        <dbReference type="EMBL" id="BBL62086.1"/>
    </source>
</evidence>
<organism evidence="1 2">
    <name type="scientific">Methanobrevibacter arboriphilus</name>
    <dbReference type="NCBI Taxonomy" id="39441"/>
    <lineage>
        <taxon>Archaea</taxon>
        <taxon>Methanobacteriati</taxon>
        <taxon>Methanobacteriota</taxon>
        <taxon>Methanomada group</taxon>
        <taxon>Methanobacteria</taxon>
        <taxon>Methanobacteriales</taxon>
        <taxon>Methanobacteriaceae</taxon>
        <taxon>Methanobrevibacter</taxon>
    </lineage>
</organism>